<keyword evidence="4" id="KW-0479">Metal-binding</keyword>
<dbReference type="RefSeq" id="WP_204928626.1">
    <property type="nucleotide sequence ID" value="NZ_JAFEUC010000033.1"/>
</dbReference>
<dbReference type="PRINTS" id="PR00866">
    <property type="entry name" value="RNADNAPOLMS"/>
</dbReference>
<keyword evidence="2" id="KW-0808">Transferase</keyword>
<evidence type="ECO:0000256" key="3">
    <source>
        <dbReference type="ARBA" id="ARBA00022695"/>
    </source>
</evidence>
<protein>
    <recommendedName>
        <fullName evidence="1">RNA-directed DNA polymerase</fullName>
        <ecNumber evidence="1">2.7.7.49</ecNumber>
    </recommendedName>
</protein>
<evidence type="ECO:0000313" key="12">
    <source>
        <dbReference type="EMBL" id="MBM7080915.1"/>
    </source>
</evidence>
<evidence type="ECO:0000256" key="7">
    <source>
        <dbReference type="ARBA" id="ARBA00023118"/>
    </source>
</evidence>
<dbReference type="CDD" id="cd03487">
    <property type="entry name" value="RT_Bac_retron_II"/>
    <property type="match status" value="1"/>
</dbReference>
<evidence type="ECO:0000256" key="4">
    <source>
        <dbReference type="ARBA" id="ARBA00022723"/>
    </source>
</evidence>
<dbReference type="SUPFAM" id="SSF56672">
    <property type="entry name" value="DNA/RNA polymerases"/>
    <property type="match status" value="1"/>
</dbReference>
<evidence type="ECO:0000256" key="10">
    <source>
        <dbReference type="ARBA" id="ARBA00048173"/>
    </source>
</evidence>
<dbReference type="Pfam" id="PF00078">
    <property type="entry name" value="RVT_1"/>
    <property type="match status" value="1"/>
</dbReference>
<evidence type="ECO:0000313" key="13">
    <source>
        <dbReference type="Proteomes" id="UP001518872"/>
    </source>
</evidence>
<proteinExistence type="inferred from homology"/>
<dbReference type="PANTHER" id="PTHR34047:SF7">
    <property type="entry name" value="RNA-DIRECTED DNA POLYMERASE"/>
    <property type="match status" value="1"/>
</dbReference>
<comment type="similarity">
    <text evidence="9">Belongs to the bacterial reverse transcriptase family.</text>
</comment>
<evidence type="ECO:0000256" key="5">
    <source>
        <dbReference type="ARBA" id="ARBA00022842"/>
    </source>
</evidence>
<dbReference type="InterPro" id="IPR051083">
    <property type="entry name" value="GrpII_Intron_Splice-Mob/Def"/>
</dbReference>
<evidence type="ECO:0000256" key="8">
    <source>
        <dbReference type="ARBA" id="ARBA00025589"/>
    </source>
</evidence>
<dbReference type="EC" id="2.7.7.49" evidence="1"/>
<dbReference type="PROSITE" id="PS50878">
    <property type="entry name" value="RT_POL"/>
    <property type="match status" value="1"/>
</dbReference>
<comment type="function">
    <text evidence="8">Poorly processive, error-prone DNA polymerase involved in untargeted mutagenesis. Copies undamaged DNA at stalled replication forks, which arise in vivo from mismatched or misaligned primer ends. These misaligned primers can be extended by PolIV. Exhibits no 3'-5' exonuclease (proofreading) activity. May be involved in translesional synthesis, in conjunction with the beta clamp from PolIII.</text>
</comment>
<organism evidence="12 13">
    <name type="scientific">Micromonospora humida</name>
    <dbReference type="NCBI Taxonomy" id="2809018"/>
    <lineage>
        <taxon>Bacteria</taxon>
        <taxon>Bacillati</taxon>
        <taxon>Actinomycetota</taxon>
        <taxon>Actinomycetes</taxon>
        <taxon>Micromonosporales</taxon>
        <taxon>Micromonosporaceae</taxon>
        <taxon>Micromonospora</taxon>
    </lineage>
</organism>
<keyword evidence="3" id="KW-0548">Nucleotidyltransferase</keyword>
<dbReference type="EMBL" id="JAFEUC010000033">
    <property type="protein sequence ID" value="MBM7080915.1"/>
    <property type="molecule type" value="Genomic_DNA"/>
</dbReference>
<feature type="domain" description="Reverse transcriptase" evidence="11">
    <location>
        <begin position="1"/>
        <end position="300"/>
    </location>
</feature>
<keyword evidence="5" id="KW-0460">Magnesium</keyword>
<evidence type="ECO:0000256" key="2">
    <source>
        <dbReference type="ARBA" id="ARBA00022679"/>
    </source>
</evidence>
<comment type="caution">
    <text evidence="12">The sequence shown here is derived from an EMBL/GenBank/DDBJ whole genome shotgun (WGS) entry which is preliminary data.</text>
</comment>
<evidence type="ECO:0000256" key="9">
    <source>
        <dbReference type="ARBA" id="ARBA00034120"/>
    </source>
</evidence>
<dbReference type="InterPro" id="IPR043128">
    <property type="entry name" value="Rev_trsase/Diguanyl_cyclase"/>
</dbReference>
<dbReference type="Proteomes" id="UP001518872">
    <property type="component" value="Unassembled WGS sequence"/>
</dbReference>
<reference evidence="12 13" key="1">
    <citation type="submission" date="2021-02" db="EMBL/GenBank/DDBJ databases">
        <authorList>
            <person name="Ra J.-S."/>
        </authorList>
    </citation>
    <scope>NUCLEOTIDE SEQUENCE [LARGE SCALE GENOMIC DNA]</scope>
    <source>
        <strain evidence="12 13">MMS20-R1-14</strain>
    </source>
</reference>
<dbReference type="InterPro" id="IPR000123">
    <property type="entry name" value="Reverse_transcriptase_msDNA"/>
</dbReference>
<dbReference type="Gene3D" id="3.30.70.270">
    <property type="match status" value="1"/>
</dbReference>
<dbReference type="PANTHER" id="PTHR34047">
    <property type="entry name" value="NUCLEAR INTRON MATURASE 1, MITOCHONDRIAL-RELATED"/>
    <property type="match status" value="1"/>
</dbReference>
<evidence type="ECO:0000256" key="6">
    <source>
        <dbReference type="ARBA" id="ARBA00022918"/>
    </source>
</evidence>
<evidence type="ECO:0000259" key="11">
    <source>
        <dbReference type="PROSITE" id="PS50878"/>
    </source>
</evidence>
<gene>
    <name evidence="12" type="ORF">JQX11_31880</name>
</gene>
<name>A0ABS2J2Y1_9ACTN</name>
<evidence type="ECO:0000256" key="1">
    <source>
        <dbReference type="ARBA" id="ARBA00012493"/>
    </source>
</evidence>
<accession>A0ABS2J2Y1</accession>
<keyword evidence="6 12" id="KW-0695">RNA-directed DNA polymerase</keyword>
<dbReference type="InterPro" id="IPR000477">
    <property type="entry name" value="RT_dom"/>
</dbReference>
<dbReference type="InterPro" id="IPR043502">
    <property type="entry name" value="DNA/RNA_pol_sf"/>
</dbReference>
<keyword evidence="7" id="KW-0051">Antiviral defense</keyword>
<sequence length="377" mass="42558">MTYDSPHLYRKLGRERGVDDQVLDRAMRQISRLRAAGVTPVLTLNHLAHLTGAKYGYLRRIVARELDPYTEFTRQRRTGGKMRLISAPQPVLRDVQRWVLDRILHRIPVHPAAYAYVPGRSVAACARCHIGARYLLKFDLHDFFQSISEYRVFSVYRSLGYQPLISLELARLCTRDSAAVFGRRTLTAPQVERYQAIPAYRSGSLGFVPQGSPTSGAIANLVTRRLDTGLQRLAVSAGLTYTRYADDIVLGGSDAFDREHCRKLVREVRKIVRHNGFCLQEKKLRIIPPGARRIVLGVVLTDDGITISREVKDRLAKHLFGADRFGIHRHAEHYGFTSVFGFANHVTGLLAFAADIDPGYARPLIRQWQAIESRSGV</sequence>
<comment type="catalytic activity">
    <reaction evidence="10">
        <text>DNA(n) + a 2'-deoxyribonucleoside 5'-triphosphate = DNA(n+1) + diphosphate</text>
        <dbReference type="Rhea" id="RHEA:22508"/>
        <dbReference type="Rhea" id="RHEA-COMP:17339"/>
        <dbReference type="Rhea" id="RHEA-COMP:17340"/>
        <dbReference type="ChEBI" id="CHEBI:33019"/>
        <dbReference type="ChEBI" id="CHEBI:61560"/>
        <dbReference type="ChEBI" id="CHEBI:173112"/>
        <dbReference type="EC" id="2.7.7.49"/>
    </reaction>
</comment>
<keyword evidence="13" id="KW-1185">Reference proteome</keyword>
<dbReference type="GO" id="GO:0003964">
    <property type="term" value="F:RNA-directed DNA polymerase activity"/>
    <property type="evidence" value="ECO:0007669"/>
    <property type="project" value="UniProtKB-KW"/>
</dbReference>